<gene>
    <name evidence="5" type="ORF">EV356DRAFT_485040</name>
</gene>
<dbReference type="Pfam" id="PF01494">
    <property type="entry name" value="FAD_binding_3"/>
    <property type="match status" value="1"/>
</dbReference>
<reference evidence="5" key="1">
    <citation type="journal article" date="2020" name="Stud. Mycol.">
        <title>101 Dothideomycetes genomes: a test case for predicting lifestyles and emergence of pathogens.</title>
        <authorList>
            <person name="Haridas S."/>
            <person name="Albert R."/>
            <person name="Binder M."/>
            <person name="Bloem J."/>
            <person name="Labutti K."/>
            <person name="Salamov A."/>
            <person name="Andreopoulos B."/>
            <person name="Baker S."/>
            <person name="Barry K."/>
            <person name="Bills G."/>
            <person name="Bluhm B."/>
            <person name="Cannon C."/>
            <person name="Castanera R."/>
            <person name="Culley D."/>
            <person name="Daum C."/>
            <person name="Ezra D."/>
            <person name="Gonzalez J."/>
            <person name="Henrissat B."/>
            <person name="Kuo A."/>
            <person name="Liang C."/>
            <person name="Lipzen A."/>
            <person name="Lutzoni F."/>
            <person name="Magnuson J."/>
            <person name="Mondo S."/>
            <person name="Nolan M."/>
            <person name="Ohm R."/>
            <person name="Pangilinan J."/>
            <person name="Park H.-J."/>
            <person name="Ramirez L."/>
            <person name="Alfaro M."/>
            <person name="Sun H."/>
            <person name="Tritt A."/>
            <person name="Yoshinaga Y."/>
            <person name="Zwiers L.-H."/>
            <person name="Turgeon B."/>
            <person name="Goodwin S."/>
            <person name="Spatafora J."/>
            <person name="Crous P."/>
            <person name="Grigoriev I."/>
        </authorList>
    </citation>
    <scope>NUCLEOTIDE SEQUENCE</scope>
    <source>
        <strain evidence="5">Tuck. ex Michener</strain>
    </source>
</reference>
<feature type="domain" description="FAD-binding" evidence="4">
    <location>
        <begin position="12"/>
        <end position="376"/>
    </location>
</feature>
<dbReference type="InterPro" id="IPR002938">
    <property type="entry name" value="FAD-bd"/>
</dbReference>
<dbReference type="Proteomes" id="UP000800092">
    <property type="component" value="Unassembled WGS sequence"/>
</dbReference>
<accession>A0A6A6H8Y1</accession>
<dbReference type="InterPro" id="IPR050641">
    <property type="entry name" value="RIFMO-like"/>
</dbReference>
<dbReference type="GO" id="GO:0071949">
    <property type="term" value="F:FAD binding"/>
    <property type="evidence" value="ECO:0007669"/>
    <property type="project" value="InterPro"/>
</dbReference>
<dbReference type="Pfam" id="PF21274">
    <property type="entry name" value="Rng_hyd_C"/>
    <property type="match status" value="1"/>
</dbReference>
<evidence type="ECO:0000313" key="6">
    <source>
        <dbReference type="Proteomes" id="UP000800092"/>
    </source>
</evidence>
<dbReference type="AlphaFoldDB" id="A0A6A6H8Y1"/>
<evidence type="ECO:0000256" key="2">
    <source>
        <dbReference type="ARBA" id="ARBA00022827"/>
    </source>
</evidence>
<proteinExistence type="predicted"/>
<keyword evidence="3" id="KW-0560">Oxidoreductase</keyword>
<evidence type="ECO:0000256" key="3">
    <source>
        <dbReference type="ARBA" id="ARBA00023002"/>
    </source>
</evidence>
<evidence type="ECO:0000256" key="1">
    <source>
        <dbReference type="ARBA" id="ARBA00022630"/>
    </source>
</evidence>
<sequence length="598" mass="66418">MSSHSVESHDIQTDVLIVGAGPAAASLACFLGYHGITGVMISSNSTTALQPRAHFTNSAAFECLRDIGLEKDFRDVSLSNSYYGYYRFCHRLTGPDFVRYHSFGKHPDRLGDYEKISPCEHADVSQNVGEPILLKYATQHGFQARFDYKFLEYNKDSTSGLITSTVEDQISKRTIRIVSRYLCGGDGAGSSVVRQTGLPFHDTTVPGALALNVWYEADLTDIYRLNPGLLHAIATPEIDGPPWGLVAINRIVRPYTEFLMIMIGTPGVSNKVSEIEIRNRLRDFLGNDSINIKIKGVSRWRINEAYAEKISDGNIFGLGDAIHRHPPGNGLGSNTSFQDSYNLAWKIAYVIQGRADPSLLESYNAERQPVGKRIVRIANDTLRNHNAFYQALGITLSTIEERLSALQELEQDSPAGAERRAKLKNAYQALEAETEGLGAEMNQKYVSSAVYLDDEMDTGPKWEETALGTRFHVVSTFPGSRLPHAWLGTKKLGEKLSTHDLAGHGEFTVFTGIGGKAAWEKAADDVMAVFKIKINVYSIGRGQDYQDTFYMWEDRREVDDNGAVLVRPDRSIAWRSKDSSHAGKLSDVTQRLLGFESR</sequence>
<keyword evidence="1" id="KW-0285">Flavoprotein</keyword>
<keyword evidence="2" id="KW-0274">FAD</keyword>
<name>A0A6A6H8Y1_VIRVR</name>
<dbReference type="Gene3D" id="3.30.9.10">
    <property type="entry name" value="D-Amino Acid Oxidase, subunit A, domain 2"/>
    <property type="match status" value="1"/>
</dbReference>
<dbReference type="Gene3D" id="3.40.30.120">
    <property type="match status" value="1"/>
</dbReference>
<keyword evidence="6" id="KW-1185">Reference proteome</keyword>
<organism evidence="5 6">
    <name type="scientific">Viridothelium virens</name>
    <name type="common">Speckled blister lichen</name>
    <name type="synonym">Trypethelium virens</name>
    <dbReference type="NCBI Taxonomy" id="1048519"/>
    <lineage>
        <taxon>Eukaryota</taxon>
        <taxon>Fungi</taxon>
        <taxon>Dikarya</taxon>
        <taxon>Ascomycota</taxon>
        <taxon>Pezizomycotina</taxon>
        <taxon>Dothideomycetes</taxon>
        <taxon>Dothideomycetes incertae sedis</taxon>
        <taxon>Trypetheliales</taxon>
        <taxon>Trypetheliaceae</taxon>
        <taxon>Viridothelium</taxon>
    </lineage>
</organism>
<dbReference type="OrthoDB" id="2690153at2759"/>
<dbReference type="EMBL" id="ML991798">
    <property type="protein sequence ID" value="KAF2234417.1"/>
    <property type="molecule type" value="Genomic_DNA"/>
</dbReference>
<dbReference type="PANTHER" id="PTHR43004:SF8">
    <property type="entry name" value="FAD-BINDING DOMAIN-CONTAINING PROTEIN-RELATED"/>
    <property type="match status" value="1"/>
</dbReference>
<protein>
    <recommendedName>
        <fullName evidence="4">FAD-binding domain-containing protein</fullName>
    </recommendedName>
</protein>
<dbReference type="GO" id="GO:0016709">
    <property type="term" value="F:oxidoreductase activity, acting on paired donors, with incorporation or reduction of molecular oxygen, NAD(P)H as one donor, and incorporation of one atom of oxygen"/>
    <property type="evidence" value="ECO:0007669"/>
    <property type="project" value="UniProtKB-ARBA"/>
</dbReference>
<evidence type="ECO:0000259" key="4">
    <source>
        <dbReference type="Pfam" id="PF01494"/>
    </source>
</evidence>
<dbReference type="PANTHER" id="PTHR43004">
    <property type="entry name" value="TRK SYSTEM POTASSIUM UPTAKE PROTEIN"/>
    <property type="match status" value="1"/>
</dbReference>
<dbReference type="InterPro" id="IPR036188">
    <property type="entry name" value="FAD/NAD-bd_sf"/>
</dbReference>
<dbReference type="PRINTS" id="PR00420">
    <property type="entry name" value="RNGMNOXGNASE"/>
</dbReference>
<dbReference type="SUPFAM" id="SSF51905">
    <property type="entry name" value="FAD/NAD(P)-binding domain"/>
    <property type="match status" value="1"/>
</dbReference>
<dbReference type="Gene3D" id="3.50.50.60">
    <property type="entry name" value="FAD/NAD(P)-binding domain"/>
    <property type="match status" value="1"/>
</dbReference>
<evidence type="ECO:0000313" key="5">
    <source>
        <dbReference type="EMBL" id="KAF2234417.1"/>
    </source>
</evidence>